<evidence type="ECO:0008006" key="3">
    <source>
        <dbReference type="Google" id="ProtNLM"/>
    </source>
</evidence>
<name>A0A845FY96_9BURK</name>
<comment type="caution">
    <text evidence="1">The sequence shown here is derived from an EMBL/GenBank/DDBJ whole genome shotgun (WGS) entry which is preliminary data.</text>
</comment>
<sequence>MTIKHIVYCWQMGEGLGHIVPLAKLVREMRAQGYQVTCALKETTHAPRLLGDIPGVRWLLAPRMVERENRIAKTLNLADVLHNNAGFSNAASLAKLLLAWQRMFAELKPDRVICDFSPTAKLAAVSMGLDVICIDSGFSCPPLPPDAEAPLPGFFPEHGADSAPLVVSEQRTLQLTNLALREIGASPLPAFSALFRGAVWYRNWAEFNHFGPHSHGRHLGQISGDTAGAPPVWPDNARPRVFAYLRPGHPHGVAVLKAALDLRFSVLAYLPGYSEAEVAQLRHHPLFRLSVTPLNLMQLPDNVEIGIWHSPTGAVPHCLSKGMRMIFLPKHPEQELACAAVHGAGLAAYVIKKKKIKDWRVVFEQVISWPRVASGGRWMPANVHDFAVKLLGERGDNG</sequence>
<evidence type="ECO:0000313" key="2">
    <source>
        <dbReference type="Proteomes" id="UP000470302"/>
    </source>
</evidence>
<accession>A0A845FY96</accession>
<reference evidence="1 2" key="1">
    <citation type="submission" date="2020-01" db="EMBL/GenBank/DDBJ databases">
        <title>Novel species isolated from a subtropical stream in China.</title>
        <authorList>
            <person name="Lu H."/>
        </authorList>
    </citation>
    <scope>NUCLEOTIDE SEQUENCE [LARGE SCALE GENOMIC DNA]</scope>
    <source>
        <strain evidence="1 2">FT82W</strain>
    </source>
</reference>
<dbReference type="EMBL" id="WWCW01000005">
    <property type="protein sequence ID" value="MYM86192.1"/>
    <property type="molecule type" value="Genomic_DNA"/>
</dbReference>
<dbReference type="AlphaFoldDB" id="A0A845FY96"/>
<gene>
    <name evidence="1" type="ORF">GTP91_03245</name>
</gene>
<evidence type="ECO:0000313" key="1">
    <source>
        <dbReference type="EMBL" id="MYM86192.1"/>
    </source>
</evidence>
<dbReference type="RefSeq" id="WP_161095463.1">
    <property type="nucleotide sequence ID" value="NZ_WWCW01000005.1"/>
</dbReference>
<dbReference type="Gene3D" id="3.40.50.2000">
    <property type="entry name" value="Glycogen Phosphorylase B"/>
    <property type="match status" value="2"/>
</dbReference>
<organism evidence="1 2">
    <name type="scientific">Duganella vulcania</name>
    <dbReference type="NCBI Taxonomy" id="2692166"/>
    <lineage>
        <taxon>Bacteria</taxon>
        <taxon>Pseudomonadati</taxon>
        <taxon>Pseudomonadota</taxon>
        <taxon>Betaproteobacteria</taxon>
        <taxon>Burkholderiales</taxon>
        <taxon>Oxalobacteraceae</taxon>
        <taxon>Telluria group</taxon>
        <taxon>Duganella</taxon>
    </lineage>
</organism>
<proteinExistence type="predicted"/>
<dbReference type="Proteomes" id="UP000470302">
    <property type="component" value="Unassembled WGS sequence"/>
</dbReference>
<dbReference type="SUPFAM" id="SSF53756">
    <property type="entry name" value="UDP-Glycosyltransferase/glycogen phosphorylase"/>
    <property type="match status" value="1"/>
</dbReference>
<protein>
    <recommendedName>
        <fullName evidence="3">Glycosyl transferase</fullName>
    </recommendedName>
</protein>